<dbReference type="SUPFAM" id="SSF64268">
    <property type="entry name" value="PX domain"/>
    <property type="match status" value="1"/>
</dbReference>
<dbReference type="Gene3D" id="3.30.1520.10">
    <property type="entry name" value="Phox-like domain"/>
    <property type="match status" value="1"/>
</dbReference>
<comment type="caution">
    <text evidence="4">The sequence shown here is derived from an EMBL/GenBank/DDBJ whole genome shotgun (WGS) entry which is preliminary data.</text>
</comment>
<accession>A0AAE0SCD8</accession>
<dbReference type="Gene3D" id="4.10.60.10">
    <property type="entry name" value="Zinc finger, CCHC-type"/>
    <property type="match status" value="1"/>
</dbReference>
<feature type="compositionally biased region" description="Polar residues" evidence="2">
    <location>
        <begin position="780"/>
        <end position="801"/>
    </location>
</feature>
<feature type="region of interest" description="Disordered" evidence="2">
    <location>
        <begin position="329"/>
        <end position="350"/>
    </location>
</feature>
<keyword evidence="1" id="KW-0862">Zinc</keyword>
<evidence type="ECO:0000259" key="3">
    <source>
        <dbReference type="PROSITE" id="PS50158"/>
    </source>
</evidence>
<dbReference type="InterPro" id="IPR036871">
    <property type="entry name" value="PX_dom_sf"/>
</dbReference>
<reference evidence="4" key="2">
    <citation type="journal article" date="2021" name="Genome Biol. Evol.">
        <title>Developing a high-quality reference genome for a parasitic bivalve with doubly uniparental inheritance (Bivalvia: Unionida).</title>
        <authorList>
            <person name="Smith C.H."/>
        </authorList>
    </citation>
    <scope>NUCLEOTIDE SEQUENCE</scope>
    <source>
        <strain evidence="4">CHS0354</strain>
        <tissue evidence="4">Mantle</tissue>
    </source>
</reference>
<dbReference type="InterPro" id="IPR058599">
    <property type="entry name" value="PHAT_Smg/ZCCHC2-like"/>
</dbReference>
<dbReference type="GO" id="GO:0035091">
    <property type="term" value="F:phosphatidylinositol binding"/>
    <property type="evidence" value="ECO:0007669"/>
    <property type="project" value="InterPro"/>
</dbReference>
<feature type="region of interest" description="Disordered" evidence="2">
    <location>
        <begin position="772"/>
        <end position="801"/>
    </location>
</feature>
<dbReference type="InterPro" id="IPR042344">
    <property type="entry name" value="ZCCHC14"/>
</dbReference>
<feature type="region of interest" description="Disordered" evidence="2">
    <location>
        <begin position="532"/>
        <end position="601"/>
    </location>
</feature>
<dbReference type="InterPro" id="IPR057327">
    <property type="entry name" value="Vts1_dom"/>
</dbReference>
<dbReference type="GO" id="GO:0008270">
    <property type="term" value="F:zinc ion binding"/>
    <property type="evidence" value="ECO:0007669"/>
    <property type="project" value="UniProtKB-KW"/>
</dbReference>
<keyword evidence="1" id="KW-0479">Metal-binding</keyword>
<protein>
    <recommendedName>
        <fullName evidence="3">CCHC-type domain-containing protein</fullName>
    </recommendedName>
</protein>
<feature type="compositionally biased region" description="Low complexity" evidence="2">
    <location>
        <begin position="329"/>
        <end position="344"/>
    </location>
</feature>
<dbReference type="PANTHER" id="PTHR16195">
    <property type="entry name" value="ZINC FINGER CCHC DOMAIN CONTAINING PROTEIN"/>
    <property type="match status" value="1"/>
</dbReference>
<feature type="compositionally biased region" description="Polar residues" evidence="2">
    <location>
        <begin position="173"/>
        <end position="183"/>
    </location>
</feature>
<organism evidence="4 5">
    <name type="scientific">Potamilus streckersoni</name>
    <dbReference type="NCBI Taxonomy" id="2493646"/>
    <lineage>
        <taxon>Eukaryota</taxon>
        <taxon>Metazoa</taxon>
        <taxon>Spiralia</taxon>
        <taxon>Lophotrochozoa</taxon>
        <taxon>Mollusca</taxon>
        <taxon>Bivalvia</taxon>
        <taxon>Autobranchia</taxon>
        <taxon>Heteroconchia</taxon>
        <taxon>Palaeoheterodonta</taxon>
        <taxon>Unionida</taxon>
        <taxon>Unionoidea</taxon>
        <taxon>Unionidae</taxon>
        <taxon>Ambleminae</taxon>
        <taxon>Lampsilini</taxon>
        <taxon>Potamilus</taxon>
    </lineage>
</organism>
<dbReference type="SUPFAM" id="SSF57756">
    <property type="entry name" value="Retrovirus zinc finger-like domains"/>
    <property type="match status" value="1"/>
</dbReference>
<evidence type="ECO:0000256" key="2">
    <source>
        <dbReference type="SAM" id="MobiDB-lite"/>
    </source>
</evidence>
<dbReference type="Proteomes" id="UP001195483">
    <property type="component" value="Unassembled WGS sequence"/>
</dbReference>
<keyword evidence="1" id="KW-0863">Zinc-finger</keyword>
<feature type="region of interest" description="Disordered" evidence="2">
    <location>
        <begin position="402"/>
        <end position="429"/>
    </location>
</feature>
<evidence type="ECO:0000313" key="4">
    <source>
        <dbReference type="EMBL" id="KAK3589296.1"/>
    </source>
</evidence>
<reference evidence="4" key="1">
    <citation type="journal article" date="2021" name="Genome Biol. Evol.">
        <title>A High-Quality Reference Genome for a Parasitic Bivalve with Doubly Uniparental Inheritance (Bivalvia: Unionida).</title>
        <authorList>
            <person name="Smith C.H."/>
        </authorList>
    </citation>
    <scope>NUCLEOTIDE SEQUENCE</scope>
    <source>
        <strain evidence="4">CHS0354</strain>
    </source>
</reference>
<dbReference type="PROSITE" id="PS50158">
    <property type="entry name" value="ZF_CCHC"/>
    <property type="match status" value="1"/>
</dbReference>
<evidence type="ECO:0000313" key="5">
    <source>
        <dbReference type="Proteomes" id="UP001195483"/>
    </source>
</evidence>
<proteinExistence type="predicted"/>
<dbReference type="InterPro" id="IPR036875">
    <property type="entry name" value="Znf_CCHC_sf"/>
</dbReference>
<feature type="domain" description="CCHC-type" evidence="3">
    <location>
        <begin position="983"/>
        <end position="998"/>
    </location>
</feature>
<keyword evidence="5" id="KW-1185">Reference proteome</keyword>
<evidence type="ECO:0000256" key="1">
    <source>
        <dbReference type="PROSITE-ProRule" id="PRU00047"/>
    </source>
</evidence>
<gene>
    <name evidence="4" type="ORF">CHS0354_026948</name>
</gene>
<dbReference type="SMART" id="SM00343">
    <property type="entry name" value="ZnF_C2HC"/>
    <property type="match status" value="1"/>
</dbReference>
<feature type="compositionally biased region" description="Polar residues" evidence="2">
    <location>
        <begin position="532"/>
        <end position="548"/>
    </location>
</feature>
<name>A0AAE0SCD8_9BIVA</name>
<dbReference type="AlphaFoldDB" id="A0AAE0SCD8"/>
<sequence>MVRKEELCQWFKNLKPHKRIDYMCGMLHSCLPMELRFISSVLEDLCKKDFNHLRECETKANSKAELSNFFEKDENAFRTKMATYLSLLQSSNRTCSHILCSLLESNLTNAFAVQKSQDELTVYNILLVLVMAVNHPAFTFTQKVKLYESYERAEKNAEDVVGKDQDGFPSFNVPESANGNSYDQHLPSPALSPKSVKLASPVHSNKVHITNIEVKGSVKKSSGEKRHEYKLQVTWSNGEVTEVSKTYQELHDFHNELMKHFSEEANRPKQDRKLPFFQGPVPPKDENSQIVSYIRSLLTCPKHILEWDFLSQFFHGVISSNNLDVSTLPQSHSISQPNSQQSNSGDDDESVITCYPAKSLTIYNSQLNRSGEPEILSQRSHLGNSIVGDVVPRFLPVVHSLGQSPVSSPTNSRSESPATQSSEGQLLSHQQKLPVFQEQLIITSAEEDSADKRSLGKSRLAMELSPAKDKIFTLPNGVMDHTVSGATINPTAPMTLQHFPYPPPPYYIGPHGAPPFSSYPPYYYLFCPPSPNSGTRDSSPTNSDSYSPTPSPFPNVKALRKSQMDSSSDDNDKDSLNSQDNLRSVAKRKSVPTQISGQMNSVEIPIEDGHISPLSHSHKVLDMKDGVSMTPLAIPVCGYSSDPGFVQPYPQIIHTQYKAQPAHTNIPIHAQNIVSMPVENATVKVANPFVPVIISKHHVRDVTMTTTVITASVNAMTSQNTLNATATCETSMRQMYYYPVFNRPVYSNGNRPTFCTANRFGEPISQSSSKVNVHFPSPGPVNNSQSNKNGPGITSSLQAPQGNSNIANECSLLTQPHSYMDNATHATMSMQNAPPTYTTSAVTYTTVSSVTPSQSPSANQPICSSCGCTGHPPPVPISYPYLSSMQAIPPTQYHQYPNVSTTSNGLIPAPMPYFTPTHIQNGYSPEVLYSGSHQSVYSIAQPIPTSVPSVPGYIYGYTHSLNSQQNANHNGGNAGTRPKKISCYNCGSSKHLATECPETTMDGMLATFRLKYRKTEDSE</sequence>
<dbReference type="Pfam" id="PF25479">
    <property type="entry name" value="Vts1"/>
    <property type="match status" value="1"/>
</dbReference>
<dbReference type="Pfam" id="PF26034">
    <property type="entry name" value="PHAT_SMAUG"/>
    <property type="match status" value="1"/>
</dbReference>
<feature type="compositionally biased region" description="Polar residues" evidence="2">
    <location>
        <begin position="591"/>
        <end position="601"/>
    </location>
</feature>
<feature type="region of interest" description="Disordered" evidence="2">
    <location>
        <begin position="161"/>
        <end position="195"/>
    </location>
</feature>
<dbReference type="GO" id="GO:0003676">
    <property type="term" value="F:nucleic acid binding"/>
    <property type="evidence" value="ECO:0007669"/>
    <property type="project" value="InterPro"/>
</dbReference>
<dbReference type="InterPro" id="IPR001878">
    <property type="entry name" value="Znf_CCHC"/>
</dbReference>
<reference evidence="4" key="3">
    <citation type="submission" date="2023-05" db="EMBL/GenBank/DDBJ databases">
        <authorList>
            <person name="Smith C.H."/>
        </authorList>
    </citation>
    <scope>NUCLEOTIDE SEQUENCE</scope>
    <source>
        <strain evidence="4">CHS0354</strain>
        <tissue evidence="4">Mantle</tissue>
    </source>
</reference>
<dbReference type="EMBL" id="JAEAOA010001605">
    <property type="protein sequence ID" value="KAK3589296.1"/>
    <property type="molecule type" value="Genomic_DNA"/>
</dbReference>
<dbReference type="PANTHER" id="PTHR16195:SF16">
    <property type="entry name" value="ZINC FINGER CCHC DOMAIN-CONTAINING PROTEIN 14"/>
    <property type="match status" value="1"/>
</dbReference>